<accession>A0A2D0NKC0</accession>
<dbReference type="EMBL" id="PDUD01000001">
    <property type="protein sequence ID" value="PHN08659.1"/>
    <property type="molecule type" value="Genomic_DNA"/>
</dbReference>
<dbReference type="Proteomes" id="UP000223913">
    <property type="component" value="Unassembled WGS sequence"/>
</dbReference>
<comment type="caution">
    <text evidence="2">The sequence shown here is derived from an EMBL/GenBank/DDBJ whole genome shotgun (WGS) entry which is preliminary data.</text>
</comment>
<dbReference type="AlphaFoldDB" id="A0A2D0NKC0"/>
<dbReference type="RefSeq" id="WP_099148249.1">
    <property type="nucleotide sequence ID" value="NZ_PDUD01000001.1"/>
</dbReference>
<evidence type="ECO:0000313" key="2">
    <source>
        <dbReference type="EMBL" id="PHN08659.1"/>
    </source>
</evidence>
<keyword evidence="1" id="KW-0732">Signal</keyword>
<feature type="chain" id="PRO_5013130264" evidence="1">
    <location>
        <begin position="26"/>
        <end position="339"/>
    </location>
</feature>
<reference evidence="2 3" key="1">
    <citation type="submission" date="2017-10" db="EMBL/GenBank/DDBJ databases">
        <title>The draft genome sequence of Lewinella nigricans NBRC 102662.</title>
        <authorList>
            <person name="Wang K."/>
        </authorList>
    </citation>
    <scope>NUCLEOTIDE SEQUENCE [LARGE SCALE GENOMIC DNA]</scope>
    <source>
        <strain evidence="2 3">NBRC 102662</strain>
    </source>
</reference>
<organism evidence="2 3">
    <name type="scientific">Flavilitoribacter nigricans (strain ATCC 23147 / DSM 23189 / NBRC 102662 / NCIMB 1420 / SS-2)</name>
    <name type="common">Lewinella nigricans</name>
    <dbReference type="NCBI Taxonomy" id="1122177"/>
    <lineage>
        <taxon>Bacteria</taxon>
        <taxon>Pseudomonadati</taxon>
        <taxon>Bacteroidota</taxon>
        <taxon>Saprospiria</taxon>
        <taxon>Saprospirales</taxon>
        <taxon>Lewinellaceae</taxon>
        <taxon>Flavilitoribacter</taxon>
    </lineage>
</organism>
<name>A0A2D0NKC0_FLAN2</name>
<feature type="signal peptide" evidence="1">
    <location>
        <begin position="1"/>
        <end position="25"/>
    </location>
</feature>
<keyword evidence="3" id="KW-1185">Reference proteome</keyword>
<proteinExistence type="predicted"/>
<gene>
    <name evidence="2" type="ORF">CRP01_01745</name>
</gene>
<evidence type="ECO:0000256" key="1">
    <source>
        <dbReference type="SAM" id="SignalP"/>
    </source>
</evidence>
<protein>
    <submittedName>
        <fullName evidence="2">Uncharacterized protein</fullName>
    </submittedName>
</protein>
<sequence>MRTYIGVFAIWITFFLSLISIPVSAASTSLPPQTELWYVTLEMDIQTLLDQRKTNTYVPAQFSFKDPDGQLVTWDIKVRARGRYRRMRCEFPPLKLKFPKQEMKAAGFGRHNDVKLVTHCEDNKEARENLFREYLTYQLYARLTNVSLRTQMIRITYRDSATGEEMVTYGMFIEDTDALAERLEAKDCENCYGVEHDDFDASNMRIHDLFQYMIGNTDWSREKYHNMKIFSPVKADGRKLMAPYDFDFSGLVNAAYAKPNVDLNQTAIRDRIYIGGRWTETEWTACLQLFRDKREELIDTVDAFKLIGGRARRDIREFLTEFYEELETGTLLPKLLPEN</sequence>
<evidence type="ECO:0000313" key="3">
    <source>
        <dbReference type="Proteomes" id="UP000223913"/>
    </source>
</evidence>
<dbReference type="OrthoDB" id="662693at2"/>